<dbReference type="InterPro" id="IPR011010">
    <property type="entry name" value="DNA_brk_join_enz"/>
</dbReference>
<dbReference type="Proteomes" id="UP000809349">
    <property type="component" value="Unassembled WGS sequence"/>
</dbReference>
<dbReference type="SUPFAM" id="SSF56349">
    <property type="entry name" value="DNA breaking-rejoining enzymes"/>
    <property type="match status" value="1"/>
</dbReference>
<dbReference type="PANTHER" id="PTHR30349:SF41">
    <property type="entry name" value="INTEGRASE_RECOMBINASE PROTEIN MJ0367-RELATED"/>
    <property type="match status" value="1"/>
</dbReference>
<evidence type="ECO:0000259" key="5">
    <source>
        <dbReference type="PROSITE" id="PS51898"/>
    </source>
</evidence>
<comment type="similarity">
    <text evidence="1">Belongs to the 'phage' integrase family.</text>
</comment>
<evidence type="ECO:0000256" key="4">
    <source>
        <dbReference type="ARBA" id="ARBA00023172"/>
    </source>
</evidence>
<reference evidence="6 7" key="1">
    <citation type="submission" date="2021-01" db="EMBL/GenBank/DDBJ databases">
        <authorList>
            <person name="Ruan W."/>
            <person name="Khan S.A."/>
            <person name="Jeon C.O."/>
        </authorList>
    </citation>
    <scope>NUCLEOTIDE SEQUENCE [LARGE SCALE GENOMIC DNA]</scope>
    <source>
        <strain evidence="6 7">R798</strain>
    </source>
</reference>
<evidence type="ECO:0000313" key="6">
    <source>
        <dbReference type="EMBL" id="MBZ2210078.1"/>
    </source>
</evidence>
<keyword evidence="4" id="KW-0233">DNA recombination</keyword>
<name>A0ABS7SVV3_9BURK</name>
<proteinExistence type="inferred from homology"/>
<dbReference type="Pfam" id="PF00589">
    <property type="entry name" value="Phage_integrase"/>
    <property type="match status" value="1"/>
</dbReference>
<dbReference type="Gene3D" id="1.10.443.10">
    <property type="entry name" value="Intergrase catalytic core"/>
    <property type="match status" value="1"/>
</dbReference>
<dbReference type="InterPro" id="IPR013762">
    <property type="entry name" value="Integrase-like_cat_sf"/>
</dbReference>
<dbReference type="PROSITE" id="PS51898">
    <property type="entry name" value="TYR_RECOMBINASE"/>
    <property type="match status" value="1"/>
</dbReference>
<dbReference type="RefSeq" id="WP_223471318.1">
    <property type="nucleotide sequence ID" value="NZ_JAFBIL020000014.1"/>
</dbReference>
<dbReference type="InterPro" id="IPR002104">
    <property type="entry name" value="Integrase_catalytic"/>
</dbReference>
<accession>A0ABS7SVV3</accession>
<organism evidence="6 7">
    <name type="scientific">Massilia soli</name>
    <dbReference type="NCBI Taxonomy" id="2792854"/>
    <lineage>
        <taxon>Bacteria</taxon>
        <taxon>Pseudomonadati</taxon>
        <taxon>Pseudomonadota</taxon>
        <taxon>Betaproteobacteria</taxon>
        <taxon>Burkholderiales</taxon>
        <taxon>Oxalobacteraceae</taxon>
        <taxon>Telluria group</taxon>
        <taxon>Massilia</taxon>
    </lineage>
</organism>
<reference evidence="6 7" key="2">
    <citation type="submission" date="2021-08" db="EMBL/GenBank/DDBJ databases">
        <title>Massilia sp. R798.</title>
        <authorList>
            <person name="Baek J.H."/>
            <person name="Jung H.S."/>
            <person name="Kim K.R."/>
            <person name="Jeon C.O."/>
        </authorList>
    </citation>
    <scope>NUCLEOTIDE SEQUENCE [LARGE SCALE GENOMIC DNA]</scope>
    <source>
        <strain evidence="6 7">R798</strain>
    </source>
</reference>
<dbReference type="EMBL" id="JAFBIL020000014">
    <property type="protein sequence ID" value="MBZ2210078.1"/>
    <property type="molecule type" value="Genomic_DNA"/>
</dbReference>
<dbReference type="PANTHER" id="PTHR30349">
    <property type="entry name" value="PHAGE INTEGRASE-RELATED"/>
    <property type="match status" value="1"/>
</dbReference>
<evidence type="ECO:0000256" key="1">
    <source>
        <dbReference type="ARBA" id="ARBA00008857"/>
    </source>
</evidence>
<keyword evidence="3" id="KW-0238">DNA-binding</keyword>
<protein>
    <submittedName>
        <fullName evidence="6">Tyrosine-type recombinase/integrase</fullName>
    </submittedName>
</protein>
<feature type="domain" description="Tyr recombinase" evidence="5">
    <location>
        <begin position="175"/>
        <end position="401"/>
    </location>
</feature>
<keyword evidence="2" id="KW-0229">DNA integration</keyword>
<comment type="caution">
    <text evidence="6">The sequence shown here is derived from an EMBL/GenBank/DDBJ whole genome shotgun (WGS) entry which is preliminary data.</text>
</comment>
<dbReference type="InterPro" id="IPR050090">
    <property type="entry name" value="Tyrosine_recombinase_XerCD"/>
</dbReference>
<evidence type="ECO:0000313" key="7">
    <source>
        <dbReference type="Proteomes" id="UP000809349"/>
    </source>
</evidence>
<evidence type="ECO:0000256" key="2">
    <source>
        <dbReference type="ARBA" id="ARBA00022908"/>
    </source>
</evidence>
<evidence type="ECO:0000256" key="3">
    <source>
        <dbReference type="ARBA" id="ARBA00023125"/>
    </source>
</evidence>
<sequence length="416" mass="46308">MNAVLDISPSHDLMVAIPPQGHALGDVASDWDAAAVWLDAVARKSQNGSVATRATYGFHLAKLRWYCENVGRVTPSRWSMQDVERFYRFLEDLPDYALCAPGEGQYALPGEPGYSPFRKQPARSSQSDIRRFVHAMFKAWHSMGYIRINPMALTGTMSARKIKTGRSISETVFEIVLTTLASSDVISFAERQRQVRDMFILSAFKELGLRASELVGARMGAFYQLTDPATRNRYWIFLVTAETGKGAKERRVPVTRSLLSSLMVYRQAFGLQPLPAHGDETPLLLSSRTKAVQIGEKTIRQVNDRRFFGAWRTIGTRQGLYKIVKERLALANALLLQSGQVELAAELEHASPHWLRHTFAKAALLKGQSMREVASLLGHASVDTTMIYTDQDALDLVRALERTAPDAIAVEPALNG</sequence>
<keyword evidence="7" id="KW-1185">Reference proteome</keyword>
<gene>
    <name evidence="6" type="ORF">I4X03_022675</name>
</gene>